<organism evidence="3 4">
    <name type="scientific">Nonlabens xylanidelens</name>
    <dbReference type="NCBI Taxonomy" id="191564"/>
    <lineage>
        <taxon>Bacteria</taxon>
        <taxon>Pseudomonadati</taxon>
        <taxon>Bacteroidota</taxon>
        <taxon>Flavobacteriia</taxon>
        <taxon>Flavobacteriales</taxon>
        <taxon>Flavobacteriaceae</taxon>
        <taxon>Nonlabens</taxon>
    </lineage>
</organism>
<name>A0A2S6IKS3_9FLAO</name>
<accession>A0A2S6IKS3</accession>
<proteinExistence type="predicted"/>
<gene>
    <name evidence="3" type="ORF">LY01_01527</name>
</gene>
<dbReference type="OrthoDB" id="659223at2"/>
<dbReference type="Gene3D" id="3.40.50.2300">
    <property type="match status" value="1"/>
</dbReference>
<dbReference type="EMBL" id="PTJE01000003">
    <property type="protein sequence ID" value="PPK94775.1"/>
    <property type="molecule type" value="Genomic_DNA"/>
</dbReference>
<dbReference type="Proteomes" id="UP000239002">
    <property type="component" value="Unassembled WGS sequence"/>
</dbReference>
<feature type="domain" description="Response regulatory" evidence="2">
    <location>
        <begin position="4"/>
        <end position="132"/>
    </location>
</feature>
<keyword evidence="3" id="KW-0238">DNA-binding</keyword>
<reference evidence="3 4" key="1">
    <citation type="submission" date="2018-02" db="EMBL/GenBank/DDBJ databases">
        <title>Genomic Encyclopedia of Archaeal and Bacterial Type Strains, Phase II (KMG-II): from individual species to whole genera.</title>
        <authorList>
            <person name="Goeker M."/>
        </authorList>
    </citation>
    <scope>NUCLEOTIDE SEQUENCE [LARGE SCALE GENOMIC DNA]</scope>
    <source>
        <strain evidence="3 4">DSM 16809</strain>
    </source>
</reference>
<evidence type="ECO:0000313" key="4">
    <source>
        <dbReference type="Proteomes" id="UP000239002"/>
    </source>
</evidence>
<evidence type="ECO:0000313" key="3">
    <source>
        <dbReference type="EMBL" id="PPK94775.1"/>
    </source>
</evidence>
<keyword evidence="4" id="KW-1185">Reference proteome</keyword>
<keyword evidence="1" id="KW-0597">Phosphoprotein</keyword>
<comment type="caution">
    <text evidence="3">The sequence shown here is derived from an EMBL/GenBank/DDBJ whole genome shotgun (WGS) entry which is preliminary data.</text>
</comment>
<evidence type="ECO:0000259" key="2">
    <source>
        <dbReference type="PROSITE" id="PS50110"/>
    </source>
</evidence>
<dbReference type="PROSITE" id="PS50110">
    <property type="entry name" value="RESPONSE_REGULATORY"/>
    <property type="match status" value="1"/>
</dbReference>
<sequence length="221" mass="25044">MFKKVLISDDFGSINKGVLTVLNQAGINNVKQVQYCDDAYLEIKSAIKNNVPYDLFITDLNFKTDHRAQKYGSGEAITEQLRKEYPTLKMITYSVEDRLQKVRHLINNIEVNAFVCKGRNGLLDLSKAIDSVYKNELFLSDQVKQALHSRNELEIVDYDIHLLTQLSLGHSKDAISNYFKENGIAPNSLSSIEKRQGKLLIQFRASNAIHLISIVKDLGLI</sequence>
<protein>
    <submittedName>
        <fullName evidence="3">DNA-binding NarL/FixJ family response regulator</fullName>
    </submittedName>
</protein>
<dbReference type="InterPro" id="IPR001789">
    <property type="entry name" value="Sig_transdc_resp-reg_receiver"/>
</dbReference>
<dbReference type="GO" id="GO:0000160">
    <property type="term" value="P:phosphorelay signal transduction system"/>
    <property type="evidence" value="ECO:0007669"/>
    <property type="project" value="InterPro"/>
</dbReference>
<dbReference type="AlphaFoldDB" id="A0A2S6IKS3"/>
<evidence type="ECO:0000256" key="1">
    <source>
        <dbReference type="PROSITE-ProRule" id="PRU00169"/>
    </source>
</evidence>
<dbReference type="GO" id="GO:0003677">
    <property type="term" value="F:DNA binding"/>
    <property type="evidence" value="ECO:0007669"/>
    <property type="project" value="UniProtKB-KW"/>
</dbReference>
<feature type="modified residue" description="4-aspartylphosphate" evidence="1">
    <location>
        <position position="59"/>
    </location>
</feature>
<dbReference type="RefSeq" id="WP_104515235.1">
    <property type="nucleotide sequence ID" value="NZ_MQVW01000024.1"/>
</dbReference>